<reference evidence="3" key="1">
    <citation type="submission" date="2016-11" db="UniProtKB">
        <authorList>
            <consortium name="WormBaseParasite"/>
        </authorList>
    </citation>
    <scope>IDENTIFICATION</scope>
</reference>
<feature type="compositionally biased region" description="Basic residues" evidence="1">
    <location>
        <begin position="325"/>
        <end position="336"/>
    </location>
</feature>
<feature type="compositionally biased region" description="Acidic residues" evidence="1">
    <location>
        <begin position="444"/>
        <end position="461"/>
    </location>
</feature>
<evidence type="ECO:0000313" key="2">
    <source>
        <dbReference type="Proteomes" id="UP000095282"/>
    </source>
</evidence>
<feature type="compositionally biased region" description="Acidic residues" evidence="1">
    <location>
        <begin position="383"/>
        <end position="431"/>
    </location>
</feature>
<name>A0A1I7UCG8_9PELO</name>
<feature type="region of interest" description="Disordered" evidence="1">
    <location>
        <begin position="276"/>
        <end position="507"/>
    </location>
</feature>
<protein>
    <submittedName>
        <fullName evidence="3">SAM domain-containing protein</fullName>
    </submittedName>
</protein>
<organism evidence="2 3">
    <name type="scientific">Caenorhabditis tropicalis</name>
    <dbReference type="NCBI Taxonomy" id="1561998"/>
    <lineage>
        <taxon>Eukaryota</taxon>
        <taxon>Metazoa</taxon>
        <taxon>Ecdysozoa</taxon>
        <taxon>Nematoda</taxon>
        <taxon>Chromadorea</taxon>
        <taxon>Rhabditida</taxon>
        <taxon>Rhabditina</taxon>
        <taxon>Rhabditomorpha</taxon>
        <taxon>Rhabditoidea</taxon>
        <taxon>Rhabditidae</taxon>
        <taxon>Peloderinae</taxon>
        <taxon>Caenorhabditis</taxon>
    </lineage>
</organism>
<dbReference type="WBParaSite" id="Csp11.Scaffold629.g7935.t2">
    <property type="protein sequence ID" value="Csp11.Scaffold629.g7935.t2"/>
    <property type="gene ID" value="Csp11.Scaffold629.g7935"/>
</dbReference>
<dbReference type="SUPFAM" id="SSF47769">
    <property type="entry name" value="SAM/Pointed domain"/>
    <property type="match status" value="1"/>
</dbReference>
<feature type="compositionally biased region" description="Basic residues" evidence="1">
    <location>
        <begin position="279"/>
        <end position="294"/>
    </location>
</feature>
<sequence>MPSTRNQNRKPLARHIDELSKNEIDEIDKYILDNRVLNNNNEEIHKMSKIYNLTLGDTESYVRLVVRKLNPRRMHITTLNKKYFEEDGKKENKKKSNDERMEKCIAKHLTKENMKTIEKLCKKEGLTTFQTSKVINLSEKMNVTRASIEYAIIVTRRKMRKDSIGAQRGHFTIKEAEELRKDLEDLRERKKNIPWRQRMEENEKVAAKYGKSWIQIKQWIQFDRMSKNPDWMKMRKEEAKKRNLARNDRCKGLDGRKRAEENEEMIANEPQFQINVERRGRKRKSLLKRKRSSAKKPIASEEENESSSNYEEEMSDYSEDEIKRGPKKKFSLKVKKDKSFTKNSVLFAKEIDVRDNYDEDYEMDSSEQQGPSSSGQSSSHIIDDEEDMSDYYEDDEFQEHDEEEDHRDSDEEIDDEQDSNGEDSDEEEEDAVSSFEPLDPREVIDEDEEKSEDEEEDEVLELADRAVSPPSSHVTEPQEAGPADESREEEENPVEETRNESSSTSNGSLCGKKIYNLKQLVELDLKKRKLLPKEMSMDYINWTSEEVRRWASLFLDAKGMQLFNTLKINGTDLRQFDSKDLEFFSSLVNDGHKINIYFYNLICSSLKQICNAEKHFISVHRDYFKN</sequence>
<feature type="compositionally biased region" description="Acidic residues" evidence="1">
    <location>
        <begin position="300"/>
        <end position="319"/>
    </location>
</feature>
<evidence type="ECO:0000256" key="1">
    <source>
        <dbReference type="SAM" id="MobiDB-lite"/>
    </source>
</evidence>
<dbReference type="AlphaFoldDB" id="A0A1I7UCG8"/>
<dbReference type="InterPro" id="IPR013761">
    <property type="entry name" value="SAM/pointed_sf"/>
</dbReference>
<keyword evidence="2" id="KW-1185">Reference proteome</keyword>
<dbReference type="Proteomes" id="UP000095282">
    <property type="component" value="Unplaced"/>
</dbReference>
<accession>A0A1I7UCG8</accession>
<feature type="compositionally biased region" description="Low complexity" evidence="1">
    <location>
        <begin position="366"/>
        <end position="379"/>
    </location>
</feature>
<evidence type="ECO:0000313" key="3">
    <source>
        <dbReference type="WBParaSite" id="Csp11.Scaffold629.g7935.t2"/>
    </source>
</evidence>
<proteinExistence type="predicted"/>